<organism evidence="1 2">
    <name type="scientific">Drechslerella dactyloides</name>
    <name type="common">Nematode-trapping fungus</name>
    <name type="synonym">Arthrobotrys dactyloides</name>
    <dbReference type="NCBI Taxonomy" id="74499"/>
    <lineage>
        <taxon>Eukaryota</taxon>
        <taxon>Fungi</taxon>
        <taxon>Dikarya</taxon>
        <taxon>Ascomycota</taxon>
        <taxon>Pezizomycotina</taxon>
        <taxon>Orbiliomycetes</taxon>
        <taxon>Orbiliales</taxon>
        <taxon>Orbiliaceae</taxon>
        <taxon>Drechslerella</taxon>
    </lineage>
</organism>
<dbReference type="Proteomes" id="UP001221413">
    <property type="component" value="Unassembled WGS sequence"/>
</dbReference>
<keyword evidence="2" id="KW-1185">Reference proteome</keyword>
<name>A0AAD6NFR8_DREDA</name>
<evidence type="ECO:0000313" key="1">
    <source>
        <dbReference type="EMBL" id="KAJ6256477.1"/>
    </source>
</evidence>
<accession>A0AAD6NFR8</accession>
<proteinExistence type="predicted"/>
<sequence>MENVTHLSKAKIEIATIGLKGHVDDEHYSVLGRMCGEGLQVVGMTGDDNGVCRRDAICLFGHSMVTVSECADALTRPGHGTCPTPGRIDINIVIGFFK</sequence>
<protein>
    <submittedName>
        <fullName evidence="1">Uncharacterized protein</fullName>
    </submittedName>
</protein>
<gene>
    <name evidence="1" type="ORF">Dda_8339</name>
</gene>
<reference evidence="1" key="1">
    <citation type="submission" date="2023-01" db="EMBL/GenBank/DDBJ databases">
        <title>The chitinases involved in constricting ring structure development in the nematode-trapping fungus Drechslerella dactyloides.</title>
        <authorList>
            <person name="Wang R."/>
            <person name="Zhang L."/>
            <person name="Tang P."/>
            <person name="Li S."/>
            <person name="Liang L."/>
        </authorList>
    </citation>
    <scope>NUCLEOTIDE SEQUENCE</scope>
    <source>
        <strain evidence="1">YMF1.00031</strain>
    </source>
</reference>
<evidence type="ECO:0000313" key="2">
    <source>
        <dbReference type="Proteomes" id="UP001221413"/>
    </source>
</evidence>
<dbReference type="EMBL" id="JAQGDS010000012">
    <property type="protein sequence ID" value="KAJ6256477.1"/>
    <property type="molecule type" value="Genomic_DNA"/>
</dbReference>
<dbReference type="AlphaFoldDB" id="A0AAD6NFR8"/>
<comment type="caution">
    <text evidence="1">The sequence shown here is derived from an EMBL/GenBank/DDBJ whole genome shotgun (WGS) entry which is preliminary data.</text>
</comment>